<gene>
    <name evidence="3" type="ORF">MCHLO_03782</name>
</gene>
<reference evidence="3" key="1">
    <citation type="submission" date="2014-09" db="EMBL/GenBank/DDBJ databases">
        <title>Genome sequence of the luminous mushroom Mycena chlorophos for searching fungal bioluminescence genes.</title>
        <authorList>
            <person name="Tanaka Y."/>
            <person name="Kasuga D."/>
            <person name="Oba Y."/>
            <person name="Hase S."/>
            <person name="Sato K."/>
            <person name="Oba Y."/>
            <person name="Sakakibara Y."/>
        </authorList>
    </citation>
    <scope>NUCLEOTIDE SEQUENCE</scope>
</reference>
<feature type="compositionally biased region" description="Polar residues" evidence="1">
    <location>
        <begin position="128"/>
        <end position="137"/>
    </location>
</feature>
<dbReference type="InterPro" id="IPR039537">
    <property type="entry name" value="Retrotran_Ty1/copia-like"/>
</dbReference>
<accession>A0ABQ0L536</accession>
<evidence type="ECO:0000313" key="3">
    <source>
        <dbReference type="EMBL" id="GAT46246.1"/>
    </source>
</evidence>
<dbReference type="Pfam" id="PF25597">
    <property type="entry name" value="SH3_retrovirus"/>
    <property type="match status" value="1"/>
</dbReference>
<dbReference type="EMBL" id="DF842168">
    <property type="protein sequence ID" value="GAT46246.1"/>
    <property type="molecule type" value="Genomic_DNA"/>
</dbReference>
<feature type="compositionally biased region" description="Pro residues" evidence="1">
    <location>
        <begin position="140"/>
        <end position="158"/>
    </location>
</feature>
<dbReference type="PANTHER" id="PTHR42648">
    <property type="entry name" value="TRANSPOSASE, PUTATIVE-RELATED"/>
    <property type="match status" value="1"/>
</dbReference>
<proteinExistence type="predicted"/>
<evidence type="ECO:0000259" key="2">
    <source>
        <dbReference type="Pfam" id="PF25597"/>
    </source>
</evidence>
<evidence type="ECO:0000313" key="4">
    <source>
        <dbReference type="Proteomes" id="UP000815677"/>
    </source>
</evidence>
<dbReference type="Proteomes" id="UP000815677">
    <property type="component" value="Unassembled WGS sequence"/>
</dbReference>
<feature type="region of interest" description="Disordered" evidence="1">
    <location>
        <begin position="110"/>
        <end position="179"/>
    </location>
</feature>
<dbReference type="InterPro" id="IPR057670">
    <property type="entry name" value="SH3_retrovirus"/>
</dbReference>
<dbReference type="PANTHER" id="PTHR42648:SF18">
    <property type="entry name" value="RETROTRANSPOSON, UNCLASSIFIED-LIKE PROTEIN"/>
    <property type="match status" value="1"/>
</dbReference>
<organism evidence="3 4">
    <name type="scientific">Mycena chlorophos</name>
    <name type="common">Agaric fungus</name>
    <name type="synonym">Agaricus chlorophos</name>
    <dbReference type="NCBI Taxonomy" id="658473"/>
    <lineage>
        <taxon>Eukaryota</taxon>
        <taxon>Fungi</taxon>
        <taxon>Dikarya</taxon>
        <taxon>Basidiomycota</taxon>
        <taxon>Agaricomycotina</taxon>
        <taxon>Agaricomycetes</taxon>
        <taxon>Agaricomycetidae</taxon>
        <taxon>Agaricales</taxon>
        <taxon>Marasmiineae</taxon>
        <taxon>Mycenaceae</taxon>
        <taxon>Mycena</taxon>
    </lineage>
</organism>
<protein>
    <recommendedName>
        <fullName evidence="2">Retroviral polymerase SH3-like domain-containing protein</fullName>
    </recommendedName>
</protein>
<keyword evidence="4" id="KW-1185">Reference proteome</keyword>
<feature type="domain" description="Retroviral polymerase SH3-like" evidence="2">
    <location>
        <begin position="57"/>
        <end position="116"/>
    </location>
</feature>
<name>A0ABQ0L536_MYCCL</name>
<evidence type="ECO:0000256" key="1">
    <source>
        <dbReference type="SAM" id="MobiDB-lite"/>
    </source>
</evidence>
<sequence length="298" mass="33425">MIIAHNLPKFLWPQAVIHATYIINRSPTASLKVDKTPYEGFWKRKPDVSNLQEFGASCWVLIQGEKPPKIGARSEAYQFVGLSEDAAAWHYWVPKTRKILRSRNIVFPEIPDTPPEVEDPIRVEGESGMNSDPTSAQLPEPAPKPGDTPEISPSPLPHTPITAPTAPKRNILQVPPRDPVPRRAAAEKHFLESDMWRTIRNPSNLSPAKPDAWRHRVATDDSDMAALAVEEEPDTYRQAMVHPRAEGWKDAMIAEIQQLVDLGTFSFAKLPPGRKALGNKWVYTAKHNHMGDLNRLKA</sequence>